<accession>A0ABS5DZW2</accession>
<sequence>MPHTPLNQTPPACAACGGVMHFSPTEGRLRCVACGGGLAREPVTDDALSTALAEHDYERYLALRAGDEPSIEPQVVSCPQCGAQTHFEPHVVAAPCAFCRSPLVAGAAQSLRQIQPKAMAPFKVDDAAAKALFKQWLQGLWFAPNALKRMVSAPDSGRGVYVPCWTFDASSVSHYSGARGVHRTVTDTRTDSQGRQVSESRTVTDWFPTQGVVSLQFDDELVLASHRVPPSLADAVQDTPLSALQVPSADMAAGFTVEAYQLGLAPAFEQARERFEARIESAVRRDIGGDEQRVHSVNSQFSEIRFRHVLMPVWIYSYTWQQKVWQVVINGQTGRLEGDRPWSAAKITALALSVAALAAGVWWWSQNQ</sequence>
<dbReference type="EMBL" id="JAGQDG010000005">
    <property type="protein sequence ID" value="MBQ0936698.1"/>
    <property type="molecule type" value="Genomic_DNA"/>
</dbReference>
<comment type="caution">
    <text evidence="1">The sequence shown here is derived from an EMBL/GenBank/DDBJ whole genome shotgun (WGS) entry which is preliminary data.</text>
</comment>
<dbReference type="RefSeq" id="WP_210810060.1">
    <property type="nucleotide sequence ID" value="NZ_JAGQDG010000005.1"/>
</dbReference>
<evidence type="ECO:0000313" key="1">
    <source>
        <dbReference type="EMBL" id="MBQ0936698.1"/>
    </source>
</evidence>
<evidence type="ECO:0000313" key="2">
    <source>
        <dbReference type="Proteomes" id="UP000672097"/>
    </source>
</evidence>
<reference evidence="1 2" key="1">
    <citation type="submission" date="2021-04" db="EMBL/GenBank/DDBJ databases">
        <title>The genome sequence of type strain Ideonella paludis KCTC 32238.</title>
        <authorList>
            <person name="Liu Y."/>
        </authorList>
    </citation>
    <scope>NUCLEOTIDE SEQUENCE [LARGE SCALE GENOMIC DNA]</scope>
    <source>
        <strain evidence="1 2">KCTC 32238</strain>
    </source>
</reference>
<keyword evidence="2" id="KW-1185">Reference proteome</keyword>
<dbReference type="Proteomes" id="UP000672097">
    <property type="component" value="Unassembled WGS sequence"/>
</dbReference>
<name>A0ABS5DZW2_9BURK</name>
<protein>
    <recommendedName>
        <fullName evidence="3">Primosomal protein N' (Replication factor Y)-superfamily II helicase</fullName>
    </recommendedName>
</protein>
<evidence type="ECO:0008006" key="3">
    <source>
        <dbReference type="Google" id="ProtNLM"/>
    </source>
</evidence>
<dbReference type="PANTHER" id="PTHR37826">
    <property type="entry name" value="FLOTILLIN BAND_7_5 DOMAIN PROTEIN"/>
    <property type="match status" value="1"/>
</dbReference>
<gene>
    <name evidence="1" type="ORF">KAK11_15300</name>
</gene>
<organism evidence="1 2">
    <name type="scientific">Ideonella paludis</name>
    <dbReference type="NCBI Taxonomy" id="1233411"/>
    <lineage>
        <taxon>Bacteria</taxon>
        <taxon>Pseudomonadati</taxon>
        <taxon>Pseudomonadota</taxon>
        <taxon>Betaproteobacteria</taxon>
        <taxon>Burkholderiales</taxon>
        <taxon>Sphaerotilaceae</taxon>
        <taxon>Ideonella</taxon>
    </lineage>
</organism>
<dbReference type="PANTHER" id="PTHR37826:SF3">
    <property type="entry name" value="J DOMAIN-CONTAINING PROTEIN"/>
    <property type="match status" value="1"/>
</dbReference>
<proteinExistence type="predicted"/>